<dbReference type="EMBL" id="PCRF01000146">
    <property type="protein sequence ID" value="PIP16311.1"/>
    <property type="molecule type" value="Genomic_DNA"/>
</dbReference>
<proteinExistence type="predicted"/>
<reference evidence="1 2" key="1">
    <citation type="submission" date="2017-09" db="EMBL/GenBank/DDBJ databases">
        <title>Depth-based differentiation of microbial function through sediment-hosted aquifers and enrichment of novel symbionts in the deep terrestrial subsurface.</title>
        <authorList>
            <person name="Probst A.J."/>
            <person name="Ladd B."/>
            <person name="Jarett J.K."/>
            <person name="Geller-Mcgrath D.E."/>
            <person name="Sieber C.M."/>
            <person name="Emerson J.B."/>
            <person name="Anantharaman K."/>
            <person name="Thomas B.C."/>
            <person name="Malmstrom R."/>
            <person name="Stieglmeier M."/>
            <person name="Klingl A."/>
            <person name="Woyke T."/>
            <person name="Ryan C.M."/>
            <person name="Banfield J.F."/>
        </authorList>
    </citation>
    <scope>NUCLEOTIDE SEQUENCE [LARGE SCALE GENOMIC DNA]</scope>
    <source>
        <strain evidence="1">CG23_combo_of_CG06-09_8_20_14_all_48_7</strain>
    </source>
</reference>
<evidence type="ECO:0000313" key="1">
    <source>
        <dbReference type="EMBL" id="PIP16311.1"/>
    </source>
</evidence>
<organism evidence="1 2">
    <name type="scientific">bacterium (Candidatus Ratteibacteria) CG23_combo_of_CG06-09_8_20_14_all_48_7</name>
    <dbReference type="NCBI Taxonomy" id="2014292"/>
    <lineage>
        <taxon>Bacteria</taxon>
        <taxon>Candidatus Ratteibacteria</taxon>
    </lineage>
</organism>
<gene>
    <name evidence="1" type="ORF">COX46_03030</name>
</gene>
<evidence type="ECO:0000313" key="2">
    <source>
        <dbReference type="Proteomes" id="UP000230392"/>
    </source>
</evidence>
<protein>
    <submittedName>
        <fullName evidence="1">Uncharacterized protein</fullName>
    </submittedName>
</protein>
<accession>A0A2G9YCR1</accession>
<dbReference type="AlphaFoldDB" id="A0A2G9YCR1"/>
<name>A0A2G9YCR1_9BACT</name>
<comment type="caution">
    <text evidence="1">The sequence shown here is derived from an EMBL/GenBank/DDBJ whole genome shotgun (WGS) entry which is preliminary data.</text>
</comment>
<sequence length="59" mass="6993">MLASQAHVRHKYTAYENQMMQTKIDSESFDFSLESGIYREIKGDAKQKVREFLEKHRQG</sequence>
<dbReference type="Proteomes" id="UP000230392">
    <property type="component" value="Unassembled WGS sequence"/>
</dbReference>